<keyword evidence="15" id="KW-0624">Polysaccharide degradation</keyword>
<dbReference type="SUPFAM" id="SSF51445">
    <property type="entry name" value="(Trans)glycosidases"/>
    <property type="match status" value="1"/>
</dbReference>
<feature type="compositionally biased region" description="Low complexity" evidence="18">
    <location>
        <begin position="561"/>
        <end position="578"/>
    </location>
</feature>
<keyword evidence="7" id="KW-0732">Signal</keyword>
<dbReference type="InterPro" id="IPR045321">
    <property type="entry name" value="Cts1-like"/>
</dbReference>
<evidence type="ECO:0000256" key="16">
    <source>
        <dbReference type="ARBA" id="ARBA00025727"/>
    </source>
</evidence>
<evidence type="ECO:0000256" key="13">
    <source>
        <dbReference type="ARBA" id="ARBA00023288"/>
    </source>
</evidence>
<keyword evidence="9" id="KW-0146">Chitin degradation</keyword>
<feature type="region of interest" description="Disordered" evidence="18">
    <location>
        <begin position="714"/>
        <end position="826"/>
    </location>
</feature>
<evidence type="ECO:0000256" key="6">
    <source>
        <dbReference type="ARBA" id="ARBA00022669"/>
    </source>
</evidence>
<evidence type="ECO:0000259" key="19">
    <source>
        <dbReference type="PROSITE" id="PS51910"/>
    </source>
</evidence>
<evidence type="ECO:0000256" key="7">
    <source>
        <dbReference type="ARBA" id="ARBA00022729"/>
    </source>
</evidence>
<keyword evidence="8 17" id="KW-0378">Hydrolase</keyword>
<feature type="domain" description="GH18" evidence="19">
    <location>
        <begin position="27"/>
        <end position="349"/>
    </location>
</feature>
<evidence type="ECO:0000256" key="5">
    <source>
        <dbReference type="ARBA" id="ARBA00022622"/>
    </source>
</evidence>
<evidence type="ECO:0000256" key="11">
    <source>
        <dbReference type="ARBA" id="ARBA00023180"/>
    </source>
</evidence>
<evidence type="ECO:0000256" key="12">
    <source>
        <dbReference type="ARBA" id="ARBA00023277"/>
    </source>
</evidence>
<evidence type="ECO:0000256" key="15">
    <source>
        <dbReference type="ARBA" id="ARBA00023326"/>
    </source>
</evidence>
<gene>
    <name evidence="20" type="ORF">N7G274_004082</name>
</gene>
<dbReference type="Proteomes" id="UP001590950">
    <property type="component" value="Unassembled WGS sequence"/>
</dbReference>
<organism evidence="20 21">
    <name type="scientific">Stereocaulon virgatum</name>
    <dbReference type="NCBI Taxonomy" id="373712"/>
    <lineage>
        <taxon>Eukaryota</taxon>
        <taxon>Fungi</taxon>
        <taxon>Dikarya</taxon>
        <taxon>Ascomycota</taxon>
        <taxon>Pezizomycotina</taxon>
        <taxon>Lecanoromycetes</taxon>
        <taxon>OSLEUM clade</taxon>
        <taxon>Lecanoromycetidae</taxon>
        <taxon>Lecanorales</taxon>
        <taxon>Lecanorineae</taxon>
        <taxon>Stereocaulaceae</taxon>
        <taxon>Stereocaulon</taxon>
    </lineage>
</organism>
<sequence>MADSIIGGLGNLPGYHGPGSFNALSDMNTAVYWGQGANQERLMYYCQDDSIDIIQIGFVNMFPDQTGGYPGTNFGNQCGDTTYSNPDGSMSPLLNHCPDIGPDIKYCQNNGKIVLLSLGGAEPTNQYLTSEQSAMDFADFLWTAFGPMDPNSQAPRPFGDARVDGFDFDIESTYPLSLDKGASRRYGTMVDRLRNKYAEDPERTYYISGAPQCVIPDAHLAEAIQTSWFDFLFVQFYNTPECSARAYFDHKYKGSNHDISYDGWVDYVQEKSLNKGAKVFLGLPAAKEASNNGNEYLSPDEADEIINHFQCKYSDQFGGVMLFDAHYSDENRHNGKTYCETVKESLRKNDLVQCSREPPLSVSRTNPFSGLFPSGVSPTGVFPSGVIPSGVFPPGVFPTGAPTGVMPSGVFPSRSGMPSGVFPSGGNMPSGVFPSRSNMPSGVFPSRSSMPSGVFPSGGTMPCGVFPSRSVMPSGVFPSRSSMPSGVFPSGGNMPSGVFPSRSNMPSGVFPSRSSMPSGVFPSGGNMPSGVFPSRSNMPSGVFPSGISMPSGIFPSGSRKPTGMSPSGSSNPSSVSMGTVSNTFSTGTNIDISNSATSSMLSTSVIYQTDIATITSCGPEVTNCPARAHTSVYAVSTITAAPQTTQDVVTTEIVTKYLTTCPVKHTVTSAGREVIQTEITTSTVTETIVSTICTKCVAPQKTVALGALGGGMHGPTEVQSVSSKGQSPGQGASSSPGSSSPGPEFPAEGVTIPGAMSHGANNVVSSPGAESPAQGASIPGAMSHGSNNVASPPGSAPQAENPTQASVQQAPGQAFTAAPASPAKNGPNVIQSTINLVPIETLTVVPVPKFPYQTAKASVSSAPFPVSGNATRPSGTASASMARGTGAMNVEAFKGAASRTSTSVLGLIVMVASVLALL</sequence>
<comment type="subcellular location">
    <subcellularLocation>
        <location evidence="2">Cell membrane</location>
        <topology evidence="2">Lipid-anchor</topology>
        <topology evidence="2">GPI-anchor</topology>
    </subcellularLocation>
</comment>
<dbReference type="EMBL" id="JBEFKJ010000012">
    <property type="protein sequence ID" value="KAL2043023.1"/>
    <property type="molecule type" value="Genomic_DNA"/>
</dbReference>
<proteinExistence type="inferred from homology"/>
<evidence type="ECO:0000256" key="2">
    <source>
        <dbReference type="ARBA" id="ARBA00004609"/>
    </source>
</evidence>
<keyword evidence="10" id="KW-0472">Membrane</keyword>
<dbReference type="InterPro" id="IPR001223">
    <property type="entry name" value="Glyco_hydro18_cat"/>
</dbReference>
<evidence type="ECO:0000256" key="4">
    <source>
        <dbReference type="ARBA" id="ARBA00022475"/>
    </source>
</evidence>
<dbReference type="Gene3D" id="3.20.20.80">
    <property type="entry name" value="Glycosidases"/>
    <property type="match status" value="1"/>
</dbReference>
<dbReference type="InterPro" id="IPR050542">
    <property type="entry name" value="Glycosyl_Hydrlase18_Chitinase"/>
</dbReference>
<keyword evidence="6" id="KW-0147">Chitin-binding</keyword>
<evidence type="ECO:0000256" key="8">
    <source>
        <dbReference type="ARBA" id="ARBA00022801"/>
    </source>
</evidence>
<keyword evidence="11" id="KW-0325">Glycoprotein</keyword>
<dbReference type="CDD" id="cd02877">
    <property type="entry name" value="GH18_hevamine_XipI_class_III"/>
    <property type="match status" value="1"/>
</dbReference>
<dbReference type="InterPro" id="IPR001579">
    <property type="entry name" value="Glyco_hydro_18_chit_AS"/>
</dbReference>
<reference evidence="20 21" key="1">
    <citation type="submission" date="2024-09" db="EMBL/GenBank/DDBJ databases">
        <title>Rethinking Asexuality: The Enigmatic Case of Functional Sexual Genes in Lepraria (Stereocaulaceae).</title>
        <authorList>
            <person name="Doellman M."/>
            <person name="Sun Y."/>
            <person name="Barcenas-Pena A."/>
            <person name="Lumbsch H.T."/>
            <person name="Grewe F."/>
        </authorList>
    </citation>
    <scope>NUCLEOTIDE SEQUENCE [LARGE SCALE GENOMIC DNA]</scope>
    <source>
        <strain evidence="20 21">Mercado 3170</strain>
    </source>
</reference>
<evidence type="ECO:0000256" key="18">
    <source>
        <dbReference type="SAM" id="MobiDB-lite"/>
    </source>
</evidence>
<dbReference type="PANTHER" id="PTHR45708">
    <property type="entry name" value="ENDOCHITINASE"/>
    <property type="match status" value="1"/>
</dbReference>
<feature type="region of interest" description="Disordered" evidence="18">
    <location>
        <begin position="553"/>
        <end position="578"/>
    </location>
</feature>
<evidence type="ECO:0000256" key="1">
    <source>
        <dbReference type="ARBA" id="ARBA00000822"/>
    </source>
</evidence>
<keyword evidence="14 17" id="KW-0326">Glycosidase</keyword>
<keyword evidence="5" id="KW-0336">GPI-anchor</keyword>
<evidence type="ECO:0000256" key="10">
    <source>
        <dbReference type="ARBA" id="ARBA00023136"/>
    </source>
</evidence>
<comment type="similarity">
    <text evidence="16">Belongs to the glycosyl hydrolase 18 family. Chitinase class III subfamily.</text>
</comment>
<accession>A0ABR4AD84</accession>
<evidence type="ECO:0000313" key="20">
    <source>
        <dbReference type="EMBL" id="KAL2043023.1"/>
    </source>
</evidence>
<name>A0ABR4AD84_9LECA</name>
<keyword evidence="13" id="KW-0449">Lipoprotein</keyword>
<feature type="compositionally biased region" description="Low complexity" evidence="18">
    <location>
        <begin position="722"/>
        <end position="742"/>
    </location>
</feature>
<keyword evidence="12" id="KW-0119">Carbohydrate metabolism</keyword>
<comment type="caution">
    <text evidence="20">The sequence shown here is derived from an EMBL/GenBank/DDBJ whole genome shotgun (WGS) entry which is preliminary data.</text>
</comment>
<protein>
    <recommendedName>
        <fullName evidence="3">chitinase</fullName>
        <ecNumber evidence="3">3.2.1.14</ecNumber>
    </recommendedName>
</protein>
<evidence type="ECO:0000256" key="14">
    <source>
        <dbReference type="ARBA" id="ARBA00023295"/>
    </source>
</evidence>
<dbReference type="InterPro" id="IPR017853">
    <property type="entry name" value="GH"/>
</dbReference>
<evidence type="ECO:0000256" key="3">
    <source>
        <dbReference type="ARBA" id="ARBA00012729"/>
    </source>
</evidence>
<dbReference type="PANTHER" id="PTHR45708:SF47">
    <property type="entry name" value="ENDOCHITINASE A"/>
    <property type="match status" value="1"/>
</dbReference>
<dbReference type="PROSITE" id="PS01095">
    <property type="entry name" value="GH18_1"/>
    <property type="match status" value="1"/>
</dbReference>
<evidence type="ECO:0000256" key="17">
    <source>
        <dbReference type="RuleBase" id="RU000489"/>
    </source>
</evidence>
<feature type="compositionally biased region" description="Polar residues" evidence="18">
    <location>
        <begin position="798"/>
        <end position="811"/>
    </location>
</feature>
<keyword evidence="21" id="KW-1185">Reference proteome</keyword>
<dbReference type="EC" id="3.2.1.14" evidence="3"/>
<dbReference type="Pfam" id="PF00704">
    <property type="entry name" value="Glyco_hydro_18"/>
    <property type="match status" value="1"/>
</dbReference>
<keyword evidence="4" id="KW-1003">Cell membrane</keyword>
<evidence type="ECO:0000313" key="21">
    <source>
        <dbReference type="Proteomes" id="UP001590950"/>
    </source>
</evidence>
<dbReference type="PROSITE" id="PS51910">
    <property type="entry name" value="GH18_2"/>
    <property type="match status" value="1"/>
</dbReference>
<evidence type="ECO:0000256" key="9">
    <source>
        <dbReference type="ARBA" id="ARBA00023024"/>
    </source>
</evidence>
<comment type="catalytic activity">
    <reaction evidence="1">
        <text>Random endo-hydrolysis of N-acetyl-beta-D-glucosaminide (1-&gt;4)-beta-linkages in chitin and chitodextrins.</text>
        <dbReference type="EC" id="3.2.1.14"/>
    </reaction>
</comment>